<sequence>METKLKSDIVKAAESIRKKYKLLKEGIVQEDIDRKKHFEPLLKPLTTLIDLTGDKSKDLEELKVSIKESGEEVAKKIKAVDRKIKTQPRSKEKGTSTGYYEDIYDDPGEAEDAWNEWHDHMSRFGPLTRKYLYEFTFDKSHHFDTKFGVHAAPDRSFAWQIGYKDIDFDKSDDIHIDHNVFYGTRGLFELIFKRFPDNNIYNTADLETYKKILELTNAHLQGWKSTGNLASSNSSKYKQIISKLFMNKSKDKSGGSLLPVNNNTIDYLYWDNPNELVERLALLKASEAAGNYAHLAEIASIEEELREGKFIL</sequence>
<dbReference type="Pfam" id="PF26634">
    <property type="entry name" value="DUF8207"/>
    <property type="match status" value="1"/>
</dbReference>
<reference evidence="2" key="1">
    <citation type="submission" date="2021-12" db="EMBL/GenBank/DDBJ databases">
        <authorList>
            <person name="King R."/>
        </authorList>
    </citation>
    <scope>NUCLEOTIDE SEQUENCE</scope>
</reference>
<accession>A0A9P0ACB0</accession>
<evidence type="ECO:0000313" key="3">
    <source>
        <dbReference type="Proteomes" id="UP001152759"/>
    </source>
</evidence>
<organism evidence="2 3">
    <name type="scientific">Bemisia tabaci</name>
    <name type="common">Sweetpotato whitefly</name>
    <name type="synonym">Aleurodes tabaci</name>
    <dbReference type="NCBI Taxonomy" id="7038"/>
    <lineage>
        <taxon>Eukaryota</taxon>
        <taxon>Metazoa</taxon>
        <taxon>Ecdysozoa</taxon>
        <taxon>Arthropoda</taxon>
        <taxon>Hexapoda</taxon>
        <taxon>Insecta</taxon>
        <taxon>Pterygota</taxon>
        <taxon>Neoptera</taxon>
        <taxon>Paraneoptera</taxon>
        <taxon>Hemiptera</taxon>
        <taxon>Sternorrhyncha</taxon>
        <taxon>Aleyrodoidea</taxon>
        <taxon>Aleyrodidae</taxon>
        <taxon>Aleyrodinae</taxon>
        <taxon>Bemisia</taxon>
    </lineage>
</organism>
<feature type="domain" description="DUF8207" evidence="1">
    <location>
        <begin position="143"/>
        <end position="245"/>
    </location>
</feature>
<dbReference type="AlphaFoldDB" id="A0A9P0ACB0"/>
<dbReference type="InterPro" id="IPR058520">
    <property type="entry name" value="DUF8207"/>
</dbReference>
<dbReference type="PANTHER" id="PTHR35374:SF1">
    <property type="entry name" value="PROTEIN KINASE DOMAIN-CONTAINING PROTEIN"/>
    <property type="match status" value="1"/>
</dbReference>
<evidence type="ECO:0000259" key="1">
    <source>
        <dbReference type="Pfam" id="PF26634"/>
    </source>
</evidence>
<protein>
    <recommendedName>
        <fullName evidence="1">DUF8207 domain-containing protein</fullName>
    </recommendedName>
</protein>
<dbReference type="Proteomes" id="UP001152759">
    <property type="component" value="Chromosome 6"/>
</dbReference>
<proteinExistence type="predicted"/>
<evidence type="ECO:0000313" key="2">
    <source>
        <dbReference type="EMBL" id="CAH0391309.1"/>
    </source>
</evidence>
<keyword evidence="3" id="KW-1185">Reference proteome</keyword>
<dbReference type="PANTHER" id="PTHR35374">
    <property type="entry name" value="CYCLIN-DEPENDENT KINASE 11A-LIKE"/>
    <property type="match status" value="1"/>
</dbReference>
<name>A0A9P0ACB0_BEMTA</name>
<gene>
    <name evidence="2" type="ORF">BEMITA_LOCUS9942</name>
</gene>
<dbReference type="EMBL" id="OU963867">
    <property type="protein sequence ID" value="CAH0391309.1"/>
    <property type="molecule type" value="Genomic_DNA"/>
</dbReference>